<keyword evidence="3" id="KW-0547">Nucleotide-binding</keyword>
<dbReference type="AlphaFoldDB" id="A0A2P4X9Y8"/>
<evidence type="ECO:0000313" key="8">
    <source>
        <dbReference type="EMBL" id="POM62374.1"/>
    </source>
</evidence>
<feature type="region of interest" description="Disordered" evidence="6">
    <location>
        <begin position="15"/>
        <end position="43"/>
    </location>
</feature>
<dbReference type="GO" id="GO:0005524">
    <property type="term" value="F:ATP binding"/>
    <property type="evidence" value="ECO:0007669"/>
    <property type="project" value="UniProtKB-KW"/>
</dbReference>
<comment type="caution">
    <text evidence="8">The sequence shown here is derived from an EMBL/GenBank/DDBJ whole genome shotgun (WGS) entry which is preliminary data.</text>
</comment>
<gene>
    <name evidence="8" type="ORF">PHPALM_28474</name>
</gene>
<keyword evidence="2" id="KW-0808">Transferase</keyword>
<evidence type="ECO:0000256" key="6">
    <source>
        <dbReference type="SAM" id="MobiDB-lite"/>
    </source>
</evidence>
<feature type="domain" description="PI3K/PI4K catalytic" evidence="7">
    <location>
        <begin position="99"/>
        <end position="405"/>
    </location>
</feature>
<keyword evidence="5" id="KW-0067">ATP-binding</keyword>
<protein>
    <submittedName>
        <fullName evidence="8">Phosphatidylinositol Kinase (PIK-E3)</fullName>
    </submittedName>
</protein>
<dbReference type="InterPro" id="IPR044571">
    <property type="entry name" value="P4KG1-8"/>
</dbReference>
<name>A0A2P4X9Y8_9STRA</name>
<comment type="similarity">
    <text evidence="1">Belongs to the PI3/PI4-kinase family. Type II PI4K subfamily.</text>
</comment>
<feature type="compositionally biased region" description="Polar residues" evidence="6">
    <location>
        <begin position="34"/>
        <end position="43"/>
    </location>
</feature>
<feature type="compositionally biased region" description="Low complexity" evidence="6">
    <location>
        <begin position="21"/>
        <end position="33"/>
    </location>
</feature>
<evidence type="ECO:0000259" key="7">
    <source>
        <dbReference type="PROSITE" id="PS50290"/>
    </source>
</evidence>
<dbReference type="EMBL" id="NCKW01015588">
    <property type="protein sequence ID" value="POM62374.1"/>
    <property type="molecule type" value="Genomic_DNA"/>
</dbReference>
<organism evidence="8 9">
    <name type="scientific">Phytophthora palmivora</name>
    <dbReference type="NCBI Taxonomy" id="4796"/>
    <lineage>
        <taxon>Eukaryota</taxon>
        <taxon>Sar</taxon>
        <taxon>Stramenopiles</taxon>
        <taxon>Oomycota</taxon>
        <taxon>Peronosporomycetes</taxon>
        <taxon>Peronosporales</taxon>
        <taxon>Peronosporaceae</taxon>
        <taxon>Phytophthora</taxon>
    </lineage>
</organism>
<accession>A0A2P4X9Y8</accession>
<dbReference type="Proteomes" id="UP000237271">
    <property type="component" value="Unassembled WGS sequence"/>
</dbReference>
<sequence length="461" mass="50195">MQSLNITSARRSPAINARVLSSSSAKQPTSSTAFSPSKPQVNRSLDLQSVAKELTDSSDARNKQPTIEVLKPSACTGSSTYSKETALLANQVLTGLQARVAPVPVEGCTGGVYYLRTKNRRLTGVFKPADEEAYAPNNPKDFHKPEKSSGISGMRKGISAGDAAVREVAAYLLDHQHFARVPVTMLASVYHPDFHFQASGTPHSKTGALQAYVAHRDTADDIGTGMFNVADVQAIAILDIRLANQDRHGGNMLVIEPAQVVTQTSSAVVTKSIAGKKVSLIPIDHGACLPRISALSETAFMWLLWPQAKQPFSTAAREYIRALDADNDLKLLENNLPADYQLEREAMLTLHVCTALLKFCALDRQMTAYDIGMIMCRQGTIAQQEMIPSVLETLVASSLRDPAVLKNEAILKLQEKNQPVPKMAILSSVEKSPSPDKAWTSYVTTFMRVFHRELVAHLATK</sequence>
<evidence type="ECO:0000256" key="4">
    <source>
        <dbReference type="ARBA" id="ARBA00022777"/>
    </source>
</evidence>
<evidence type="ECO:0000256" key="1">
    <source>
        <dbReference type="ARBA" id="ARBA00008941"/>
    </source>
</evidence>
<proteinExistence type="inferred from homology"/>
<evidence type="ECO:0000313" key="9">
    <source>
        <dbReference type="Proteomes" id="UP000237271"/>
    </source>
</evidence>
<dbReference type="Pfam" id="PF00454">
    <property type="entry name" value="PI3_PI4_kinase"/>
    <property type="match status" value="1"/>
</dbReference>
<dbReference type="PANTHER" id="PTHR45800:SF11">
    <property type="entry name" value="PHOSPHATIDYLINOSITOL 3-KINASE-RELATED PROTEIN KINASE"/>
    <property type="match status" value="1"/>
</dbReference>
<evidence type="ECO:0000256" key="3">
    <source>
        <dbReference type="ARBA" id="ARBA00022741"/>
    </source>
</evidence>
<reference evidence="8 9" key="1">
    <citation type="journal article" date="2017" name="Genome Biol. Evol.">
        <title>Phytophthora megakarya and P. palmivora, closely related causal agents of cacao black pod rot, underwent increases in genome sizes and gene numbers by different mechanisms.</title>
        <authorList>
            <person name="Ali S.S."/>
            <person name="Shao J."/>
            <person name="Lary D.J."/>
            <person name="Kronmiller B."/>
            <person name="Shen D."/>
            <person name="Strem M.D."/>
            <person name="Amoako-Attah I."/>
            <person name="Akrofi A.Y."/>
            <person name="Begoude B.A."/>
            <person name="Ten Hoopen G.M."/>
            <person name="Coulibaly K."/>
            <person name="Kebe B.I."/>
            <person name="Melnick R.L."/>
            <person name="Guiltinan M.J."/>
            <person name="Tyler B.M."/>
            <person name="Meinhardt L.W."/>
            <person name="Bailey B.A."/>
        </authorList>
    </citation>
    <scope>NUCLEOTIDE SEQUENCE [LARGE SCALE GENOMIC DNA]</scope>
    <source>
        <strain evidence="9">sbr112.9</strain>
    </source>
</reference>
<dbReference type="OrthoDB" id="5839at2759"/>
<dbReference type="GO" id="GO:0016301">
    <property type="term" value="F:kinase activity"/>
    <property type="evidence" value="ECO:0007669"/>
    <property type="project" value="UniProtKB-KW"/>
</dbReference>
<keyword evidence="9" id="KW-1185">Reference proteome</keyword>
<dbReference type="PROSITE" id="PS50290">
    <property type="entry name" value="PI3_4_KINASE_3"/>
    <property type="match status" value="1"/>
</dbReference>
<dbReference type="InterPro" id="IPR000403">
    <property type="entry name" value="PI3/4_kinase_cat_dom"/>
</dbReference>
<evidence type="ECO:0000256" key="2">
    <source>
        <dbReference type="ARBA" id="ARBA00022679"/>
    </source>
</evidence>
<evidence type="ECO:0000256" key="5">
    <source>
        <dbReference type="ARBA" id="ARBA00022840"/>
    </source>
</evidence>
<feature type="region of interest" description="Disordered" evidence="6">
    <location>
        <begin position="132"/>
        <end position="152"/>
    </location>
</feature>
<keyword evidence="4 8" id="KW-0418">Kinase</keyword>
<dbReference type="PANTHER" id="PTHR45800">
    <property type="entry name" value="PHOSPHATIDYLINOSITOL 4-KINASE GAMMA"/>
    <property type="match status" value="1"/>
</dbReference>